<evidence type="ECO:0000259" key="8">
    <source>
        <dbReference type="Pfam" id="PF03061"/>
    </source>
</evidence>
<organism evidence="9 10">
    <name type="scientific">Paenactinomyces guangxiensis</name>
    <dbReference type="NCBI Taxonomy" id="1490290"/>
    <lineage>
        <taxon>Bacteria</taxon>
        <taxon>Bacillati</taxon>
        <taxon>Bacillota</taxon>
        <taxon>Bacilli</taxon>
        <taxon>Bacillales</taxon>
        <taxon>Thermoactinomycetaceae</taxon>
        <taxon>Paenactinomyces</taxon>
    </lineage>
</organism>
<gene>
    <name evidence="9" type="ORF">H1191_00930</name>
</gene>
<comment type="catalytic activity">
    <reaction evidence="7">
        <text>a medium-chain fatty acyl-CoA + H2O = a medium-chain fatty acid + CoA + H(+)</text>
        <dbReference type="Rhea" id="RHEA:68184"/>
        <dbReference type="ChEBI" id="CHEBI:15377"/>
        <dbReference type="ChEBI" id="CHEBI:15378"/>
        <dbReference type="ChEBI" id="CHEBI:57287"/>
        <dbReference type="ChEBI" id="CHEBI:59558"/>
        <dbReference type="ChEBI" id="CHEBI:90546"/>
    </reaction>
</comment>
<comment type="caution">
    <text evidence="9">The sequence shown here is derived from an EMBL/GenBank/DDBJ whole genome shotgun (WGS) entry which is preliminary data.</text>
</comment>
<evidence type="ECO:0000256" key="3">
    <source>
        <dbReference type="ARBA" id="ARBA00036002"/>
    </source>
</evidence>
<dbReference type="InterPro" id="IPR029069">
    <property type="entry name" value="HotDog_dom_sf"/>
</dbReference>
<evidence type="ECO:0000313" key="9">
    <source>
        <dbReference type="EMBL" id="MBA4492877.1"/>
    </source>
</evidence>
<dbReference type="SUPFAM" id="SSF54637">
    <property type="entry name" value="Thioesterase/thiol ester dehydrase-isomerase"/>
    <property type="match status" value="1"/>
</dbReference>
<name>A0A7W1WN06_9BACL</name>
<sequence>MSSELLEVLEQGTEEEKEILALAMQAIRQKRERNSAYLSGFMGLSGRFVDKNVYEFRVPVTSFMKNRAGIVHGGITASLADSTIGSLINKRVPEGYGAVTTELKLNYLKPGRGQELTSRAVLVHMGRSLAVATCEISDERGNLICIASATFFILRKR</sequence>
<evidence type="ECO:0000256" key="4">
    <source>
        <dbReference type="ARBA" id="ARBA00038381"/>
    </source>
</evidence>
<feature type="domain" description="Thioesterase" evidence="8">
    <location>
        <begin position="69"/>
        <end position="145"/>
    </location>
</feature>
<protein>
    <recommendedName>
        <fullName evidence="6">Medium/long-chain acyl-CoA thioesterase YigI</fullName>
        <ecNumber evidence="5">3.1.2.20</ecNumber>
    </recommendedName>
</protein>
<dbReference type="EC" id="3.1.2.20" evidence="5"/>
<dbReference type="PANTHER" id="PTHR43240:SF20">
    <property type="entry name" value="MEDIUM_LONG-CHAIN ACYL-COA THIOESTERASE YIGI"/>
    <property type="match status" value="1"/>
</dbReference>
<comment type="similarity">
    <text evidence="4">Belongs to the YigI thioesterase family.</text>
</comment>
<dbReference type="EMBL" id="JACEIQ010000001">
    <property type="protein sequence ID" value="MBA4492877.1"/>
    <property type="molecule type" value="Genomic_DNA"/>
</dbReference>
<evidence type="ECO:0000256" key="2">
    <source>
        <dbReference type="ARBA" id="ARBA00035880"/>
    </source>
</evidence>
<dbReference type="Gene3D" id="3.10.129.10">
    <property type="entry name" value="Hotdog Thioesterase"/>
    <property type="match status" value="1"/>
</dbReference>
<dbReference type="CDD" id="cd03443">
    <property type="entry name" value="PaaI_thioesterase"/>
    <property type="match status" value="1"/>
</dbReference>
<reference evidence="9 10" key="1">
    <citation type="submission" date="2020-07" db="EMBL/GenBank/DDBJ databases">
        <authorList>
            <person name="Feng H."/>
        </authorList>
    </citation>
    <scope>NUCLEOTIDE SEQUENCE [LARGE SCALE GENOMIC DNA]</scope>
    <source>
        <strain evidence="10">s-10</strain>
    </source>
</reference>
<evidence type="ECO:0000256" key="7">
    <source>
        <dbReference type="ARBA" id="ARBA00048062"/>
    </source>
</evidence>
<evidence type="ECO:0000256" key="6">
    <source>
        <dbReference type="ARBA" id="ARBA00040062"/>
    </source>
</evidence>
<evidence type="ECO:0000256" key="5">
    <source>
        <dbReference type="ARBA" id="ARBA00038894"/>
    </source>
</evidence>
<evidence type="ECO:0000256" key="1">
    <source>
        <dbReference type="ARBA" id="ARBA00022801"/>
    </source>
</evidence>
<proteinExistence type="inferred from homology"/>
<dbReference type="InterPro" id="IPR003736">
    <property type="entry name" value="PAAI_dom"/>
</dbReference>
<dbReference type="Pfam" id="PF03061">
    <property type="entry name" value="4HBT"/>
    <property type="match status" value="1"/>
</dbReference>
<keyword evidence="10" id="KW-1185">Reference proteome</keyword>
<dbReference type="InterPro" id="IPR006683">
    <property type="entry name" value="Thioestr_dom"/>
</dbReference>
<dbReference type="NCBIfam" id="TIGR00369">
    <property type="entry name" value="unchar_dom_1"/>
    <property type="match status" value="1"/>
</dbReference>
<dbReference type="PANTHER" id="PTHR43240">
    <property type="entry name" value="1,4-DIHYDROXY-2-NAPHTHOYL-COA THIOESTERASE 1"/>
    <property type="match status" value="1"/>
</dbReference>
<comment type="catalytic activity">
    <reaction evidence="2">
        <text>a fatty acyl-CoA + H2O = a fatty acid + CoA + H(+)</text>
        <dbReference type="Rhea" id="RHEA:16781"/>
        <dbReference type="ChEBI" id="CHEBI:15377"/>
        <dbReference type="ChEBI" id="CHEBI:15378"/>
        <dbReference type="ChEBI" id="CHEBI:28868"/>
        <dbReference type="ChEBI" id="CHEBI:57287"/>
        <dbReference type="ChEBI" id="CHEBI:77636"/>
        <dbReference type="EC" id="3.1.2.20"/>
    </reaction>
</comment>
<evidence type="ECO:0000313" key="10">
    <source>
        <dbReference type="Proteomes" id="UP000535491"/>
    </source>
</evidence>
<dbReference type="AlphaFoldDB" id="A0A7W1WN06"/>
<dbReference type="Proteomes" id="UP000535491">
    <property type="component" value="Unassembled WGS sequence"/>
</dbReference>
<comment type="catalytic activity">
    <reaction evidence="3">
        <text>a long-chain fatty acyl-CoA + H2O = a long-chain fatty acid + CoA + H(+)</text>
        <dbReference type="Rhea" id="RHEA:67680"/>
        <dbReference type="ChEBI" id="CHEBI:15377"/>
        <dbReference type="ChEBI" id="CHEBI:15378"/>
        <dbReference type="ChEBI" id="CHEBI:57287"/>
        <dbReference type="ChEBI" id="CHEBI:57560"/>
        <dbReference type="ChEBI" id="CHEBI:83139"/>
    </reaction>
</comment>
<accession>A0A7W1WN06</accession>
<dbReference type="GO" id="GO:0047617">
    <property type="term" value="F:fatty acyl-CoA hydrolase activity"/>
    <property type="evidence" value="ECO:0007669"/>
    <property type="project" value="UniProtKB-EC"/>
</dbReference>
<keyword evidence="1" id="KW-0378">Hydrolase</keyword>